<sequence>MFSHTSVSFPLFSIMVLGMVATVICSCGSDISNEICEEPDENDCSCPNHNCCILNPPKRDQCMTQHMCYILLSENRRRRSTQMQERFLRMPRGLAD</sequence>
<organism evidence="2">
    <name type="scientific">Conus betulinus</name>
    <name type="common">Beech cone</name>
    <dbReference type="NCBI Taxonomy" id="89764"/>
    <lineage>
        <taxon>Eukaryota</taxon>
        <taxon>Metazoa</taxon>
        <taxon>Spiralia</taxon>
        <taxon>Lophotrochozoa</taxon>
        <taxon>Mollusca</taxon>
        <taxon>Gastropoda</taxon>
        <taxon>Caenogastropoda</taxon>
        <taxon>Neogastropoda</taxon>
        <taxon>Conoidea</taxon>
        <taxon>Conidae</taxon>
        <taxon>Conus</taxon>
        <taxon>Dendroconus</taxon>
    </lineage>
</organism>
<accession>A0A142C1A6</accession>
<feature type="chain" id="PRO_5007493435" evidence="1">
    <location>
        <begin position="26"/>
        <end position="96"/>
    </location>
</feature>
<evidence type="ECO:0000313" key="2">
    <source>
        <dbReference type="EMBL" id="AMP44607.1"/>
    </source>
</evidence>
<dbReference type="EMBL" id="KU317647">
    <property type="protein sequence ID" value="AMP44607.1"/>
    <property type="molecule type" value="mRNA"/>
</dbReference>
<keyword evidence="1" id="KW-0732">Signal</keyword>
<feature type="signal peptide" evidence="1">
    <location>
        <begin position="1"/>
        <end position="25"/>
    </location>
</feature>
<proteinExistence type="evidence at transcript level"/>
<protein>
    <submittedName>
        <fullName evidence="2">Conotoxin</fullName>
    </submittedName>
</protein>
<dbReference type="AlphaFoldDB" id="A0A142C1A6"/>
<evidence type="ECO:0000256" key="1">
    <source>
        <dbReference type="SAM" id="SignalP"/>
    </source>
</evidence>
<reference evidence="2" key="1">
    <citation type="submission" date="2015-12" db="EMBL/GenBank/DDBJ databases">
        <title>High throughput identification of novel conotoxins from the Chinese tubular cone snail Conus betulinus by multitranscriptome sequencing.</title>
        <authorList>
            <person name="Ruan Z."/>
            <person name="Peng C."/>
            <person name="Shi Q."/>
            <person name="Yao G."/>
            <person name="Gao B.-M."/>
        </authorList>
    </citation>
    <scope>NUCLEOTIDE SEQUENCE</scope>
</reference>
<name>A0A142C1A6_CONBE</name>